<proteinExistence type="predicted"/>
<accession>A0A6S6M8X9</accession>
<gene>
    <name evidence="1" type="ORF">GEOBRER4_n2753</name>
</gene>
<dbReference type="KEGG" id="gbn:GEOBRER4_26550"/>
<protein>
    <recommendedName>
        <fullName evidence="3">Helix-turn-helix domain-containing protein</fullName>
    </recommendedName>
</protein>
<evidence type="ECO:0000313" key="2">
    <source>
        <dbReference type="Proteomes" id="UP000515472"/>
    </source>
</evidence>
<evidence type="ECO:0008006" key="3">
    <source>
        <dbReference type="Google" id="ProtNLM"/>
    </source>
</evidence>
<evidence type="ECO:0000313" key="1">
    <source>
        <dbReference type="EMBL" id="BCG47905.1"/>
    </source>
</evidence>
<name>A0A6S6M8X9_9BACT</name>
<dbReference type="Proteomes" id="UP000515472">
    <property type="component" value="Chromosome"/>
</dbReference>
<keyword evidence="2" id="KW-1185">Reference proteome</keyword>
<dbReference type="AlphaFoldDB" id="A0A6S6M8X9"/>
<dbReference type="EMBL" id="AP023213">
    <property type="protein sequence ID" value="BCG47905.1"/>
    <property type="molecule type" value="Genomic_DNA"/>
</dbReference>
<reference evidence="1 2" key="1">
    <citation type="submission" date="2020-06" db="EMBL/GenBank/DDBJ databases">
        <title>Interaction of electrochemicaly active bacteria, Geobacter bremensis R4 on different carbon anode.</title>
        <authorList>
            <person name="Meng L."/>
            <person name="Yoshida N."/>
        </authorList>
    </citation>
    <scope>NUCLEOTIDE SEQUENCE [LARGE SCALE GENOMIC DNA]</scope>
    <source>
        <strain evidence="1 2">R4</strain>
    </source>
</reference>
<organism evidence="1 2">
    <name type="scientific">Citrifermentans bremense</name>
    <dbReference type="NCBI Taxonomy" id="60035"/>
    <lineage>
        <taxon>Bacteria</taxon>
        <taxon>Pseudomonadati</taxon>
        <taxon>Thermodesulfobacteriota</taxon>
        <taxon>Desulfuromonadia</taxon>
        <taxon>Geobacterales</taxon>
        <taxon>Geobacteraceae</taxon>
        <taxon>Citrifermentans</taxon>
    </lineage>
</organism>
<dbReference type="RefSeq" id="WP_185242728.1">
    <property type="nucleotide sequence ID" value="NZ_AP023213.1"/>
</dbReference>
<sequence length="110" mass="12495">MSDEHIGDSERSDFQLLTTEEFCKRFGIGRTKLFEMKKAGTLVRGRHYMQFGRKVLFPWGPEFLQRLLSDCMVVASPAPRFADQDEGNNRAKTACGKRQSKINADYCLGG</sequence>